<dbReference type="EMBL" id="JBBCAQ010000018">
    <property type="protein sequence ID" value="KAK7595260.1"/>
    <property type="molecule type" value="Genomic_DNA"/>
</dbReference>
<accession>A0AAN9Y6U3</accession>
<reference evidence="2 3" key="1">
    <citation type="submission" date="2024-03" db="EMBL/GenBank/DDBJ databases">
        <title>Adaptation during the transition from Ophiocordyceps entomopathogen to insect associate is accompanied by gene loss and intensified selection.</title>
        <authorList>
            <person name="Ward C.M."/>
            <person name="Onetto C.A."/>
            <person name="Borneman A.R."/>
        </authorList>
    </citation>
    <scope>NUCLEOTIDE SEQUENCE [LARGE SCALE GENOMIC DNA]</scope>
    <source>
        <strain evidence="2">AWRI1</strain>
        <tissue evidence="2">Single Adult Female</tissue>
    </source>
</reference>
<evidence type="ECO:0000256" key="1">
    <source>
        <dbReference type="SAM" id="MobiDB-lite"/>
    </source>
</evidence>
<evidence type="ECO:0000313" key="3">
    <source>
        <dbReference type="Proteomes" id="UP001367676"/>
    </source>
</evidence>
<protein>
    <submittedName>
        <fullName evidence="2">Uncharacterized protein</fullName>
    </submittedName>
</protein>
<gene>
    <name evidence="2" type="ORF">V9T40_013085</name>
</gene>
<dbReference type="AlphaFoldDB" id="A0AAN9Y6U3"/>
<name>A0AAN9Y6U3_9HEMI</name>
<sequence length="173" mass="19193">MAAYVAGVTFGRASRREHARHVAACVSAKDEWAPGGITQPTALAALPFTFVPVVGAWELGSQLVHKPSGRAALLRCYVALSLSLSLSFGRKIATRLPSSFFVDATPYFRSDRRKRRTWPPRRRPTISPPRRINSGTYPVDRRPWAVGRGPYRVSLASIPIYHSTTCETHAHRV</sequence>
<feature type="compositionally biased region" description="Basic residues" evidence="1">
    <location>
        <begin position="113"/>
        <end position="124"/>
    </location>
</feature>
<organism evidence="2 3">
    <name type="scientific">Parthenolecanium corni</name>
    <dbReference type="NCBI Taxonomy" id="536013"/>
    <lineage>
        <taxon>Eukaryota</taxon>
        <taxon>Metazoa</taxon>
        <taxon>Ecdysozoa</taxon>
        <taxon>Arthropoda</taxon>
        <taxon>Hexapoda</taxon>
        <taxon>Insecta</taxon>
        <taxon>Pterygota</taxon>
        <taxon>Neoptera</taxon>
        <taxon>Paraneoptera</taxon>
        <taxon>Hemiptera</taxon>
        <taxon>Sternorrhyncha</taxon>
        <taxon>Coccoidea</taxon>
        <taxon>Coccidae</taxon>
        <taxon>Parthenolecanium</taxon>
    </lineage>
</organism>
<keyword evidence="3" id="KW-1185">Reference proteome</keyword>
<proteinExistence type="predicted"/>
<dbReference type="Proteomes" id="UP001367676">
    <property type="component" value="Unassembled WGS sequence"/>
</dbReference>
<evidence type="ECO:0000313" key="2">
    <source>
        <dbReference type="EMBL" id="KAK7595260.1"/>
    </source>
</evidence>
<feature type="region of interest" description="Disordered" evidence="1">
    <location>
        <begin position="113"/>
        <end position="135"/>
    </location>
</feature>
<comment type="caution">
    <text evidence="2">The sequence shown here is derived from an EMBL/GenBank/DDBJ whole genome shotgun (WGS) entry which is preliminary data.</text>
</comment>